<comment type="similarity">
    <text evidence="2 6">Belongs to the sulfotransferase 1 family.</text>
</comment>
<dbReference type="InterPro" id="IPR027417">
    <property type="entry name" value="P-loop_NTPase"/>
</dbReference>
<dbReference type="InterPro" id="IPR000863">
    <property type="entry name" value="Sulfotransferase_dom"/>
</dbReference>
<keyword evidence="3" id="KW-0963">Cytoplasm</keyword>
<organism evidence="8 9">
    <name type="scientific">Anguilla anguilla</name>
    <name type="common">European freshwater eel</name>
    <name type="synonym">Muraena anguilla</name>
    <dbReference type="NCBI Taxonomy" id="7936"/>
    <lineage>
        <taxon>Eukaryota</taxon>
        <taxon>Metazoa</taxon>
        <taxon>Chordata</taxon>
        <taxon>Craniata</taxon>
        <taxon>Vertebrata</taxon>
        <taxon>Euteleostomi</taxon>
        <taxon>Actinopterygii</taxon>
        <taxon>Neopterygii</taxon>
        <taxon>Teleostei</taxon>
        <taxon>Anguilliformes</taxon>
        <taxon>Anguillidae</taxon>
        <taxon>Anguilla</taxon>
    </lineage>
</organism>
<dbReference type="GO" id="GO:0006584">
    <property type="term" value="P:catecholamine metabolic process"/>
    <property type="evidence" value="ECO:0007669"/>
    <property type="project" value="UniProtKB-KW"/>
</dbReference>
<dbReference type="EC" id="2.8.2.-" evidence="6"/>
<dbReference type="GO" id="GO:0006805">
    <property type="term" value="P:xenobiotic metabolic process"/>
    <property type="evidence" value="ECO:0007669"/>
    <property type="project" value="UniProtKB-ARBA"/>
</dbReference>
<dbReference type="PANTHER" id="PTHR11783">
    <property type="entry name" value="SULFOTRANSFERASE SULT"/>
    <property type="match status" value="1"/>
</dbReference>
<evidence type="ECO:0000313" key="8">
    <source>
        <dbReference type="EMBL" id="KAG5855668.1"/>
    </source>
</evidence>
<evidence type="ECO:0000313" key="9">
    <source>
        <dbReference type="Proteomes" id="UP001044222"/>
    </source>
</evidence>
<comment type="subcellular location">
    <subcellularLocation>
        <location evidence="1">Cytoplasm</location>
    </subcellularLocation>
</comment>
<sequence>MTSLDQDVPLRLTRTELFDFHGVSMINYFTDNWDKVQNFQAKPDDVVIATYPKAGTTWVSHLLDLLYFGASAPERGVSVPLIERVPFLEIYLPAFSLSGVEMLDKMTTSPRLIKTHLPIQFVPKSFWEQKSRIVYVARNAKDSAVSYFHFDRMNCLQPEPGDWASYLQRFREGKVTFGSWYDHVTGWWEKSQTSPNLLYLHYEDLAEDIDRELERLCSFLDVCPTEEERRRAKEGAKFDAMKDNVMTNGTLIKAMDPKISPFMRKGKVGDWKNHFTVSQNEQFDREYREKMANPALRFRTEI</sequence>
<proteinExistence type="inferred from homology"/>
<dbReference type="Gene3D" id="3.40.50.300">
    <property type="entry name" value="P-loop containing nucleotide triphosphate hydrolases"/>
    <property type="match status" value="1"/>
</dbReference>
<reference evidence="8" key="1">
    <citation type="submission" date="2021-01" db="EMBL/GenBank/DDBJ databases">
        <title>A chromosome-scale assembly of European eel, Anguilla anguilla.</title>
        <authorList>
            <person name="Henkel C."/>
            <person name="Jong-Raadsen S.A."/>
            <person name="Dufour S."/>
            <person name="Weltzien F.-A."/>
            <person name="Palstra A.P."/>
            <person name="Pelster B."/>
            <person name="Spaink H.P."/>
            <person name="Van Den Thillart G.E."/>
            <person name="Jansen H."/>
            <person name="Zahm M."/>
            <person name="Klopp C."/>
            <person name="Cedric C."/>
            <person name="Louis A."/>
            <person name="Berthelot C."/>
            <person name="Parey E."/>
            <person name="Roest Crollius H."/>
            <person name="Montfort J."/>
            <person name="Robinson-Rechavi M."/>
            <person name="Bucao C."/>
            <person name="Bouchez O."/>
            <person name="Gislard M."/>
            <person name="Lluch J."/>
            <person name="Milhes M."/>
            <person name="Lampietro C."/>
            <person name="Lopez Roques C."/>
            <person name="Donnadieu C."/>
            <person name="Braasch I."/>
            <person name="Desvignes T."/>
            <person name="Postlethwait J."/>
            <person name="Bobe J."/>
            <person name="Guiguen Y."/>
            <person name="Dirks R."/>
        </authorList>
    </citation>
    <scope>NUCLEOTIDE SEQUENCE</scope>
    <source>
        <strain evidence="8">Tag_6206</strain>
        <tissue evidence="8">Liver</tissue>
    </source>
</reference>
<dbReference type="Pfam" id="PF00685">
    <property type="entry name" value="Sulfotransfer_1"/>
    <property type="match status" value="1"/>
</dbReference>
<keyword evidence="5" id="KW-0128">Catecholamine metabolism</keyword>
<dbReference type="GO" id="GO:0008146">
    <property type="term" value="F:sulfotransferase activity"/>
    <property type="evidence" value="ECO:0007669"/>
    <property type="project" value="InterPro"/>
</dbReference>
<dbReference type="AlphaFoldDB" id="A0A9D3MZ18"/>
<gene>
    <name evidence="8" type="ORF">ANANG_G00051550</name>
</gene>
<evidence type="ECO:0000256" key="2">
    <source>
        <dbReference type="ARBA" id="ARBA00005771"/>
    </source>
</evidence>
<evidence type="ECO:0000256" key="5">
    <source>
        <dbReference type="ARBA" id="ARBA00022939"/>
    </source>
</evidence>
<evidence type="ECO:0000256" key="6">
    <source>
        <dbReference type="RuleBase" id="RU361155"/>
    </source>
</evidence>
<name>A0A9D3MZ18_ANGAN</name>
<comment type="caution">
    <text evidence="8">The sequence shown here is derived from an EMBL/GenBank/DDBJ whole genome shotgun (WGS) entry which is preliminary data.</text>
</comment>
<dbReference type="SUPFAM" id="SSF52540">
    <property type="entry name" value="P-loop containing nucleoside triphosphate hydrolases"/>
    <property type="match status" value="1"/>
</dbReference>
<protein>
    <recommendedName>
        <fullName evidence="6">Sulfotransferase</fullName>
        <ecNumber evidence="6">2.8.2.-</ecNumber>
    </recommendedName>
</protein>
<dbReference type="Proteomes" id="UP001044222">
    <property type="component" value="Unassembled WGS sequence"/>
</dbReference>
<evidence type="ECO:0000256" key="4">
    <source>
        <dbReference type="ARBA" id="ARBA00022679"/>
    </source>
</evidence>
<dbReference type="GO" id="GO:0005737">
    <property type="term" value="C:cytoplasm"/>
    <property type="evidence" value="ECO:0007669"/>
    <property type="project" value="UniProtKB-SubCell"/>
</dbReference>
<accession>A0A9D3MZ18</accession>
<evidence type="ECO:0000256" key="3">
    <source>
        <dbReference type="ARBA" id="ARBA00022490"/>
    </source>
</evidence>
<keyword evidence="4 6" id="KW-0808">Transferase</keyword>
<dbReference type="FunFam" id="3.40.50.300:FF:000433">
    <property type="entry name" value="Estrogen sulfotransferase"/>
    <property type="match status" value="1"/>
</dbReference>
<evidence type="ECO:0000256" key="1">
    <source>
        <dbReference type="ARBA" id="ARBA00004496"/>
    </source>
</evidence>
<evidence type="ECO:0000259" key="7">
    <source>
        <dbReference type="Pfam" id="PF00685"/>
    </source>
</evidence>
<keyword evidence="9" id="KW-1185">Reference proteome</keyword>
<dbReference type="EMBL" id="JAFIRN010000002">
    <property type="protein sequence ID" value="KAG5855668.1"/>
    <property type="molecule type" value="Genomic_DNA"/>
</dbReference>
<feature type="domain" description="Sulfotransferase" evidence="7">
    <location>
        <begin position="43"/>
        <end position="292"/>
    </location>
</feature>